<dbReference type="WBParaSite" id="L893_g6530.t1">
    <property type="protein sequence ID" value="L893_g6530.t1"/>
    <property type="gene ID" value="L893_g6530"/>
</dbReference>
<name>A0A1I8AKG9_9BILA</name>
<dbReference type="GO" id="GO:0006508">
    <property type="term" value="P:proteolysis"/>
    <property type="evidence" value="ECO:0007669"/>
    <property type="project" value="InterPro"/>
</dbReference>
<proteinExistence type="predicted"/>
<evidence type="ECO:0000313" key="3">
    <source>
        <dbReference type="WBParaSite" id="L893_g6530.t1"/>
    </source>
</evidence>
<dbReference type="SUPFAM" id="SSF50494">
    <property type="entry name" value="Trypsin-like serine proteases"/>
    <property type="match status" value="1"/>
</dbReference>
<dbReference type="Pfam" id="PF00089">
    <property type="entry name" value="Trypsin"/>
    <property type="match status" value="1"/>
</dbReference>
<reference evidence="3" key="1">
    <citation type="submission" date="2016-11" db="UniProtKB">
        <authorList>
            <consortium name="WormBaseParasite"/>
        </authorList>
    </citation>
    <scope>IDENTIFICATION</scope>
</reference>
<sequence length="183" mass="20505">MTIGRIHVGTPTSDSWLLKKINPSLEDVQLGPSTCEFETQYHHNDIAIVEVDEAFNFTAYVQPIAIKANDSELQEQYWTTIIGFGPVGRLDLEIPKESDFVSSKLNCLIPVSSTTLFGILLVVPILREAYPWPPINQAFIRGLESYCASDTDAVKNLWQNALASLRDVTFTDNFEPLTGFMSY</sequence>
<evidence type="ECO:0000259" key="1">
    <source>
        <dbReference type="Pfam" id="PF00089"/>
    </source>
</evidence>
<feature type="domain" description="Peptidase S1" evidence="1">
    <location>
        <begin position="39"/>
        <end position="87"/>
    </location>
</feature>
<dbReference type="InterPro" id="IPR043504">
    <property type="entry name" value="Peptidase_S1_PA_chymotrypsin"/>
</dbReference>
<dbReference type="AlphaFoldDB" id="A0A1I8AKG9"/>
<keyword evidence="2" id="KW-1185">Reference proteome</keyword>
<protein>
    <submittedName>
        <fullName evidence="3">Peptidase S1 domain-containing protein</fullName>
    </submittedName>
</protein>
<dbReference type="Proteomes" id="UP000095287">
    <property type="component" value="Unplaced"/>
</dbReference>
<dbReference type="InterPro" id="IPR009003">
    <property type="entry name" value="Peptidase_S1_PA"/>
</dbReference>
<organism evidence="2 3">
    <name type="scientific">Steinernema glaseri</name>
    <dbReference type="NCBI Taxonomy" id="37863"/>
    <lineage>
        <taxon>Eukaryota</taxon>
        <taxon>Metazoa</taxon>
        <taxon>Ecdysozoa</taxon>
        <taxon>Nematoda</taxon>
        <taxon>Chromadorea</taxon>
        <taxon>Rhabditida</taxon>
        <taxon>Tylenchina</taxon>
        <taxon>Panagrolaimomorpha</taxon>
        <taxon>Strongyloidoidea</taxon>
        <taxon>Steinernematidae</taxon>
        <taxon>Steinernema</taxon>
    </lineage>
</organism>
<accession>A0A1I8AKG9</accession>
<dbReference type="Gene3D" id="2.40.10.10">
    <property type="entry name" value="Trypsin-like serine proteases"/>
    <property type="match status" value="1"/>
</dbReference>
<evidence type="ECO:0000313" key="2">
    <source>
        <dbReference type="Proteomes" id="UP000095287"/>
    </source>
</evidence>
<dbReference type="InterPro" id="IPR001254">
    <property type="entry name" value="Trypsin_dom"/>
</dbReference>
<dbReference type="GO" id="GO:0004252">
    <property type="term" value="F:serine-type endopeptidase activity"/>
    <property type="evidence" value="ECO:0007669"/>
    <property type="project" value="InterPro"/>
</dbReference>